<dbReference type="AlphaFoldDB" id="A0A0E0HKU2"/>
<dbReference type="Gramene" id="ONIVA06G03450.1">
    <property type="protein sequence ID" value="ONIVA06G03450.1"/>
    <property type="gene ID" value="ONIVA06G03450"/>
</dbReference>
<dbReference type="HOGENOM" id="CLU_2798347_0_0_1"/>
<name>A0A0E0HKU2_ORYNI</name>
<evidence type="ECO:0000313" key="2">
    <source>
        <dbReference type="Proteomes" id="UP000006591"/>
    </source>
</evidence>
<reference evidence="1" key="2">
    <citation type="submission" date="2018-04" db="EMBL/GenBank/DDBJ databases">
        <title>OnivRS2 (Oryza nivara Reference Sequence Version 2).</title>
        <authorList>
            <person name="Zhang J."/>
            <person name="Kudrna D."/>
            <person name="Lee S."/>
            <person name="Talag J."/>
            <person name="Rajasekar S."/>
            <person name="Welchert J."/>
            <person name="Hsing Y.-I."/>
            <person name="Wing R.A."/>
        </authorList>
    </citation>
    <scope>NUCLEOTIDE SEQUENCE [LARGE SCALE GENOMIC DNA]</scope>
    <source>
        <strain evidence="1">SL10</strain>
    </source>
</reference>
<sequence length="68" mass="7612">MVVPQMLSLQPQHAQGHKVMERLRRALGDVRRRHCRPLLGAAEAAGVRRMREKETEASSAARRGARAV</sequence>
<reference evidence="1" key="1">
    <citation type="submission" date="2015-04" db="UniProtKB">
        <authorList>
            <consortium name="EnsemblPlants"/>
        </authorList>
    </citation>
    <scope>IDENTIFICATION</scope>
    <source>
        <strain evidence="1">SL10</strain>
    </source>
</reference>
<dbReference type="Proteomes" id="UP000006591">
    <property type="component" value="Chromosome 6"/>
</dbReference>
<protein>
    <submittedName>
        <fullName evidence="1">Uncharacterized protein</fullName>
    </submittedName>
</protein>
<proteinExistence type="predicted"/>
<accession>A0A0E0HKU2</accession>
<evidence type="ECO:0000313" key="1">
    <source>
        <dbReference type="EnsemblPlants" id="ONIVA06G03450.1"/>
    </source>
</evidence>
<dbReference type="EnsemblPlants" id="ONIVA06G03450.1">
    <property type="protein sequence ID" value="ONIVA06G03450.1"/>
    <property type="gene ID" value="ONIVA06G03450"/>
</dbReference>
<keyword evidence="2" id="KW-1185">Reference proteome</keyword>
<organism evidence="1">
    <name type="scientific">Oryza nivara</name>
    <name type="common">Indian wild rice</name>
    <name type="synonym">Oryza sativa f. spontanea</name>
    <dbReference type="NCBI Taxonomy" id="4536"/>
    <lineage>
        <taxon>Eukaryota</taxon>
        <taxon>Viridiplantae</taxon>
        <taxon>Streptophyta</taxon>
        <taxon>Embryophyta</taxon>
        <taxon>Tracheophyta</taxon>
        <taxon>Spermatophyta</taxon>
        <taxon>Magnoliopsida</taxon>
        <taxon>Liliopsida</taxon>
        <taxon>Poales</taxon>
        <taxon>Poaceae</taxon>
        <taxon>BOP clade</taxon>
        <taxon>Oryzoideae</taxon>
        <taxon>Oryzeae</taxon>
        <taxon>Oryzinae</taxon>
        <taxon>Oryza</taxon>
    </lineage>
</organism>
<dbReference type="STRING" id="4536.A0A0E0HKU2"/>